<dbReference type="Pfam" id="PF01336">
    <property type="entry name" value="tRNA_anti-codon"/>
    <property type="match status" value="1"/>
</dbReference>
<dbReference type="GO" id="GO:0005524">
    <property type="term" value="F:ATP binding"/>
    <property type="evidence" value="ECO:0007669"/>
    <property type="project" value="UniProtKB-UniRule"/>
</dbReference>
<dbReference type="EMBL" id="CP007711">
    <property type="protein sequence ID" value="AIV03599.1"/>
    <property type="molecule type" value="Genomic_DNA"/>
</dbReference>
<dbReference type="InterPro" id="IPR012340">
    <property type="entry name" value="NA-bd_OB-fold"/>
</dbReference>
<dbReference type="Gene3D" id="3.30.1360.30">
    <property type="entry name" value="GAD-like domain"/>
    <property type="match status" value="1"/>
</dbReference>
<dbReference type="GO" id="GO:0004815">
    <property type="term" value="F:aspartate-tRNA ligase activity"/>
    <property type="evidence" value="ECO:0007669"/>
    <property type="project" value="UniProtKB-UniRule"/>
</dbReference>
<dbReference type="InterPro" id="IPR006195">
    <property type="entry name" value="aa-tRNA-synth_II"/>
</dbReference>
<dbReference type="Gene3D" id="3.30.930.10">
    <property type="entry name" value="Bira Bifunctional Protein, Domain 2"/>
    <property type="match status" value="1"/>
</dbReference>
<keyword evidence="5 8" id="KW-0067">ATP-binding</keyword>
<evidence type="ECO:0000256" key="5">
    <source>
        <dbReference type="ARBA" id="ARBA00022840"/>
    </source>
</evidence>
<feature type="binding site" evidence="8">
    <location>
        <position position="227"/>
    </location>
    <ligand>
        <name>ATP</name>
        <dbReference type="ChEBI" id="CHEBI:30616"/>
    </ligand>
</feature>
<protein>
    <recommendedName>
        <fullName evidence="8">Aspartate--tRNA ligase</fullName>
        <ecNumber evidence="8">6.1.1.12</ecNumber>
    </recommendedName>
    <alternativeName>
        <fullName evidence="8">Aspartyl-tRNA synthetase</fullName>
        <shortName evidence="8">AspRS</shortName>
    </alternativeName>
</protein>
<dbReference type="STRING" id="1318617.MGM1_2220"/>
<dbReference type="PANTHER" id="PTHR22594:SF5">
    <property type="entry name" value="ASPARTATE--TRNA LIGASE, MITOCHONDRIAL"/>
    <property type="match status" value="1"/>
</dbReference>
<dbReference type="InterPro" id="IPR004365">
    <property type="entry name" value="NA-bd_OB_tRNA"/>
</dbReference>
<evidence type="ECO:0000313" key="11">
    <source>
        <dbReference type="Proteomes" id="UP000030066"/>
    </source>
</evidence>
<proteinExistence type="inferred from homology"/>
<comment type="caution">
    <text evidence="8">Lacks conserved residue(s) required for the propagation of feature annotation.</text>
</comment>
<dbReference type="eggNOG" id="COG0173">
    <property type="taxonomic scope" value="Bacteria"/>
</dbReference>
<dbReference type="InterPro" id="IPR004524">
    <property type="entry name" value="Asp-tRNA-ligase_1"/>
</dbReference>
<dbReference type="PANTHER" id="PTHR22594">
    <property type="entry name" value="ASPARTYL/LYSYL-TRNA SYNTHETASE"/>
    <property type="match status" value="1"/>
</dbReference>
<dbReference type="HOGENOM" id="CLU_014330_3_2_14"/>
<feature type="binding site" evidence="8">
    <location>
        <position position="476"/>
    </location>
    <ligand>
        <name>ATP</name>
        <dbReference type="ChEBI" id="CHEBI:30616"/>
    </ligand>
</feature>
<keyword evidence="11" id="KW-1185">Reference proteome</keyword>
<evidence type="ECO:0000259" key="9">
    <source>
        <dbReference type="PROSITE" id="PS50862"/>
    </source>
</evidence>
<feature type="domain" description="Aminoacyl-transfer RNA synthetases class-II family profile" evidence="9">
    <location>
        <begin position="139"/>
        <end position="549"/>
    </location>
</feature>
<sequence length="580" mass="66707">MKKNQFYCGQITNKLINQEISFYGWIKKSRKLGSLIFIDVMDRYGVIQVVANEADSCFNTLYKASVQSVIHVKGIVNKRKSINHIMINGDIEVIAKKVELISLADTLPISIETNSNVNENIRLKYRYLDLRRSDLQNNLKLRSNVLFAMREYLTQLDFIEVETPYLSKATPEGARDYLVPNRVKEKAFYALPQSPQIYKQLLMVSGLLKYFQVARCFRDEDLRSDRQPEFTQLDLEMSFVDENDIQTLIENLLVYVFKKVLNVDLKIPFLKMSYKQAMNEYGCDKPDLRFDLKLNEANHYFENTQFKVFANALKNKQTIKYIITDQFINKDQSALLRKYAKDAHAFDLIHLEWNNNELKGQLKNVIEKNIIAKIFNDHQLKQGSIFLIADDLKIVNQALGAVRNNLGDFLNLKNPNDYQFVWIVDWPLYEFSEEENRYMAAHHPFTSPSVASIDTFDQDLANATARAYDIVLNGYEVGGGSIRISNAKVQQRMFASLGLSPNEIEQKFGFMLKAFAYGVPVHGGIALGIDRIMMLLTNSSSIRDVIAFPKDSKGYDQMMDSPSEVDDLTLSELHLSVIKK</sequence>
<name>A0A097SSN9_9BACT</name>
<dbReference type="InterPro" id="IPR045864">
    <property type="entry name" value="aa-tRNA-synth_II/BPL/LPL"/>
</dbReference>
<dbReference type="NCBIfam" id="TIGR00459">
    <property type="entry name" value="aspS_bact"/>
    <property type="match status" value="1"/>
</dbReference>
<dbReference type="GO" id="GO:0005737">
    <property type="term" value="C:cytoplasm"/>
    <property type="evidence" value="ECO:0007669"/>
    <property type="project" value="UniProtKB-SubCell"/>
</dbReference>
<comment type="subcellular location">
    <subcellularLocation>
        <location evidence="8">Cytoplasm</location>
    </subcellularLocation>
</comment>
<keyword evidence="6 8" id="KW-0648">Protein biosynthesis</keyword>
<dbReference type="KEGG" id="mgj:MGM1_2220"/>
<evidence type="ECO:0000256" key="2">
    <source>
        <dbReference type="ARBA" id="ARBA00011738"/>
    </source>
</evidence>
<keyword evidence="4 8" id="KW-0547">Nucleotide-binding</keyword>
<dbReference type="HAMAP" id="MF_00044">
    <property type="entry name" value="Asp_tRNA_synth_type1"/>
    <property type="match status" value="1"/>
</dbReference>
<dbReference type="InterPro" id="IPR047090">
    <property type="entry name" value="AspRS_core"/>
</dbReference>
<feature type="binding site" evidence="8">
    <location>
        <position position="483"/>
    </location>
    <ligand>
        <name>L-aspartate</name>
        <dbReference type="ChEBI" id="CHEBI:29991"/>
    </ligand>
</feature>
<comment type="function">
    <text evidence="8">Catalyzes the attachment of L-aspartate to tRNA(Asp) in a two-step reaction: L-aspartate is first activated by ATP to form Asp-AMP and then transferred to the acceptor end of tRNA(Asp).</text>
</comment>
<dbReference type="InterPro" id="IPR002312">
    <property type="entry name" value="Asp/Asn-tRNA-synth_IIb"/>
</dbReference>
<organism evidence="10 11">
    <name type="scientific">Candidatus Malacoplasma girerdii</name>
    <dbReference type="NCBI Taxonomy" id="1318617"/>
    <lineage>
        <taxon>Bacteria</taxon>
        <taxon>Bacillati</taxon>
        <taxon>Mycoplasmatota</taxon>
        <taxon>Mycoplasmoidales</taxon>
        <taxon>Mycoplasmoidaceae</taxon>
        <taxon>Malacoplasma</taxon>
    </lineage>
</organism>
<feature type="binding site" evidence="8">
    <location>
        <position position="218"/>
    </location>
    <ligand>
        <name>L-aspartate</name>
        <dbReference type="ChEBI" id="CHEBI:29991"/>
    </ligand>
</feature>
<dbReference type="GO" id="GO:0006422">
    <property type="term" value="P:aspartyl-tRNA aminoacylation"/>
    <property type="evidence" value="ECO:0007669"/>
    <property type="project" value="UniProtKB-UniRule"/>
</dbReference>
<gene>
    <name evidence="8 10" type="primary">aspS</name>
    <name evidence="10" type="ORF">MGM1_2220</name>
</gene>
<dbReference type="CDD" id="cd04317">
    <property type="entry name" value="EcAspRS_like_N"/>
    <property type="match status" value="1"/>
</dbReference>
<dbReference type="InterPro" id="IPR004364">
    <property type="entry name" value="Aa-tRNA-synt_II"/>
</dbReference>
<evidence type="ECO:0000256" key="8">
    <source>
        <dbReference type="HAMAP-Rule" id="MF_00044"/>
    </source>
</evidence>
<dbReference type="AlphaFoldDB" id="A0A097SSN9"/>
<dbReference type="CDD" id="cd00777">
    <property type="entry name" value="AspRS_core"/>
    <property type="match status" value="1"/>
</dbReference>
<evidence type="ECO:0000256" key="3">
    <source>
        <dbReference type="ARBA" id="ARBA00022598"/>
    </source>
</evidence>
<evidence type="ECO:0000313" key="10">
    <source>
        <dbReference type="EMBL" id="AIV03599.1"/>
    </source>
</evidence>
<dbReference type="SUPFAM" id="SSF50249">
    <property type="entry name" value="Nucleic acid-binding proteins"/>
    <property type="match status" value="1"/>
</dbReference>
<comment type="catalytic activity">
    <reaction evidence="8">
        <text>tRNA(Asp) + L-aspartate + ATP = L-aspartyl-tRNA(Asp) + AMP + diphosphate</text>
        <dbReference type="Rhea" id="RHEA:19649"/>
        <dbReference type="Rhea" id="RHEA-COMP:9660"/>
        <dbReference type="Rhea" id="RHEA-COMP:9678"/>
        <dbReference type="ChEBI" id="CHEBI:29991"/>
        <dbReference type="ChEBI" id="CHEBI:30616"/>
        <dbReference type="ChEBI" id="CHEBI:33019"/>
        <dbReference type="ChEBI" id="CHEBI:78442"/>
        <dbReference type="ChEBI" id="CHEBI:78516"/>
        <dbReference type="ChEBI" id="CHEBI:456215"/>
        <dbReference type="EC" id="6.1.1.12"/>
    </reaction>
</comment>
<feature type="binding site" evidence="8">
    <location>
        <begin position="528"/>
        <end position="531"/>
    </location>
    <ligand>
        <name>ATP</name>
        <dbReference type="ChEBI" id="CHEBI:30616"/>
    </ligand>
</feature>
<comment type="similarity">
    <text evidence="1 8">Belongs to the class-II aminoacyl-tRNA synthetase family. Type 1 subfamily.</text>
</comment>
<keyword evidence="7 8" id="KW-0030">Aminoacyl-tRNA synthetase</keyword>
<dbReference type="GO" id="GO:0003676">
    <property type="term" value="F:nucleic acid binding"/>
    <property type="evidence" value="ECO:0007669"/>
    <property type="project" value="InterPro"/>
</dbReference>
<dbReference type="Pfam" id="PF00152">
    <property type="entry name" value="tRNA-synt_2"/>
    <property type="match status" value="1"/>
</dbReference>
<dbReference type="NCBIfam" id="NF001750">
    <property type="entry name" value="PRK00476.1"/>
    <property type="match status" value="1"/>
</dbReference>
<feature type="region of interest" description="Aspartate" evidence="8">
    <location>
        <begin position="196"/>
        <end position="199"/>
    </location>
</feature>
<keyword evidence="3 8" id="KW-0436">Ligase</keyword>
<evidence type="ECO:0000256" key="1">
    <source>
        <dbReference type="ARBA" id="ARBA00006303"/>
    </source>
</evidence>
<accession>A0A097SSN9</accession>
<dbReference type="SUPFAM" id="SSF55681">
    <property type="entry name" value="Class II aaRS and biotin synthetases"/>
    <property type="match status" value="1"/>
</dbReference>
<dbReference type="Gene3D" id="2.40.50.140">
    <property type="entry name" value="Nucleic acid-binding proteins"/>
    <property type="match status" value="1"/>
</dbReference>
<dbReference type="PRINTS" id="PR01042">
    <property type="entry name" value="TRNASYNTHASP"/>
</dbReference>
<reference evidence="10 11" key="1">
    <citation type="journal article" date="2014" name="PLoS ONE">
        <title>An emerging Mycoplasma associated with trichomoniasis, vaginal infection and disease.</title>
        <authorList>
            <consortium name="Vaginal Microbiome Consortium"/>
            <person name="Fettweis J.M."/>
            <person name="Serrano M.G."/>
            <person name="Huang B."/>
            <person name="Brooks J.P."/>
            <person name="Glascock A.L."/>
            <person name="Sheth N.U."/>
            <person name="Strauss J.F.III."/>
            <person name="Jefferson K.K."/>
            <person name="Buck G.A."/>
        </authorList>
    </citation>
    <scope>NUCLEOTIDE SEQUENCE [LARGE SCALE GENOMIC DNA]</scope>
    <source>
        <strain evidence="10 11">VCU_M1</strain>
    </source>
</reference>
<keyword evidence="8" id="KW-0963">Cytoplasm</keyword>
<comment type="subunit">
    <text evidence="2 8">Homodimer.</text>
</comment>
<dbReference type="PROSITE" id="PS50862">
    <property type="entry name" value="AA_TRNA_LIGASE_II"/>
    <property type="match status" value="1"/>
</dbReference>
<evidence type="ECO:0000256" key="7">
    <source>
        <dbReference type="ARBA" id="ARBA00023146"/>
    </source>
</evidence>
<feature type="binding site" evidence="8">
    <location>
        <begin position="218"/>
        <end position="220"/>
    </location>
    <ligand>
        <name>ATP</name>
        <dbReference type="ChEBI" id="CHEBI:30616"/>
    </ligand>
</feature>
<evidence type="ECO:0000256" key="6">
    <source>
        <dbReference type="ARBA" id="ARBA00022917"/>
    </source>
</evidence>
<dbReference type="EC" id="6.1.1.12" evidence="8"/>
<feature type="binding site" evidence="8">
    <location>
        <position position="172"/>
    </location>
    <ligand>
        <name>L-aspartate</name>
        <dbReference type="ChEBI" id="CHEBI:29991"/>
    </ligand>
</feature>
<dbReference type="Proteomes" id="UP000030066">
    <property type="component" value="Chromosome"/>
</dbReference>
<dbReference type="InterPro" id="IPR004115">
    <property type="entry name" value="GAD-like_sf"/>
</dbReference>
<dbReference type="SUPFAM" id="SSF55261">
    <property type="entry name" value="GAD domain-like"/>
    <property type="match status" value="1"/>
</dbReference>
<evidence type="ECO:0000256" key="4">
    <source>
        <dbReference type="ARBA" id="ARBA00022741"/>
    </source>
</evidence>
<feature type="binding site" evidence="8">
    <location>
        <position position="442"/>
    </location>
    <ligand>
        <name>L-aspartate</name>
        <dbReference type="ChEBI" id="CHEBI:29991"/>
    </ligand>
</feature>
<dbReference type="InterPro" id="IPR047089">
    <property type="entry name" value="Asp-tRNA-ligase_1_N"/>
</dbReference>